<organism evidence="2 4">
    <name type="scientific">Medicago truncatula</name>
    <name type="common">Barrel medic</name>
    <name type="synonym">Medicago tribuloides</name>
    <dbReference type="NCBI Taxonomy" id="3880"/>
    <lineage>
        <taxon>Eukaryota</taxon>
        <taxon>Viridiplantae</taxon>
        <taxon>Streptophyta</taxon>
        <taxon>Embryophyta</taxon>
        <taxon>Tracheophyta</taxon>
        <taxon>Spermatophyta</taxon>
        <taxon>Magnoliopsida</taxon>
        <taxon>eudicotyledons</taxon>
        <taxon>Gunneridae</taxon>
        <taxon>Pentapetalae</taxon>
        <taxon>rosids</taxon>
        <taxon>fabids</taxon>
        <taxon>Fabales</taxon>
        <taxon>Fabaceae</taxon>
        <taxon>Papilionoideae</taxon>
        <taxon>50 kb inversion clade</taxon>
        <taxon>NPAAA clade</taxon>
        <taxon>Hologalegina</taxon>
        <taxon>IRL clade</taxon>
        <taxon>Trifolieae</taxon>
        <taxon>Medicago</taxon>
    </lineage>
</organism>
<reference evidence="2 4" key="1">
    <citation type="journal article" date="2011" name="Nature">
        <title>The Medicago genome provides insight into the evolution of rhizobial symbioses.</title>
        <authorList>
            <person name="Young N.D."/>
            <person name="Debelle F."/>
            <person name="Oldroyd G.E."/>
            <person name="Geurts R."/>
            <person name="Cannon S.B."/>
            <person name="Udvardi M.K."/>
            <person name="Benedito V.A."/>
            <person name="Mayer K.F."/>
            <person name="Gouzy J."/>
            <person name="Schoof H."/>
            <person name="Van de Peer Y."/>
            <person name="Proost S."/>
            <person name="Cook D.R."/>
            <person name="Meyers B.C."/>
            <person name="Spannagl M."/>
            <person name="Cheung F."/>
            <person name="De Mita S."/>
            <person name="Krishnakumar V."/>
            <person name="Gundlach H."/>
            <person name="Zhou S."/>
            <person name="Mudge J."/>
            <person name="Bharti A.K."/>
            <person name="Murray J.D."/>
            <person name="Naoumkina M.A."/>
            <person name="Rosen B."/>
            <person name="Silverstein K.A."/>
            <person name="Tang H."/>
            <person name="Rombauts S."/>
            <person name="Zhao P.X."/>
            <person name="Zhou P."/>
            <person name="Barbe V."/>
            <person name="Bardou P."/>
            <person name="Bechner M."/>
            <person name="Bellec A."/>
            <person name="Berger A."/>
            <person name="Berges H."/>
            <person name="Bidwell S."/>
            <person name="Bisseling T."/>
            <person name="Choisne N."/>
            <person name="Couloux A."/>
            <person name="Denny R."/>
            <person name="Deshpande S."/>
            <person name="Dai X."/>
            <person name="Doyle J.J."/>
            <person name="Dudez A.M."/>
            <person name="Farmer A.D."/>
            <person name="Fouteau S."/>
            <person name="Franken C."/>
            <person name="Gibelin C."/>
            <person name="Gish J."/>
            <person name="Goldstein S."/>
            <person name="Gonzalez A.J."/>
            <person name="Green P.J."/>
            <person name="Hallab A."/>
            <person name="Hartog M."/>
            <person name="Hua A."/>
            <person name="Humphray S.J."/>
            <person name="Jeong D.H."/>
            <person name="Jing Y."/>
            <person name="Jocker A."/>
            <person name="Kenton S.M."/>
            <person name="Kim D.J."/>
            <person name="Klee K."/>
            <person name="Lai H."/>
            <person name="Lang C."/>
            <person name="Lin S."/>
            <person name="Macmil S.L."/>
            <person name="Magdelenat G."/>
            <person name="Matthews L."/>
            <person name="McCorrison J."/>
            <person name="Monaghan E.L."/>
            <person name="Mun J.H."/>
            <person name="Najar F.Z."/>
            <person name="Nicholson C."/>
            <person name="Noirot C."/>
            <person name="O'Bleness M."/>
            <person name="Paule C.R."/>
            <person name="Poulain J."/>
            <person name="Prion F."/>
            <person name="Qin B."/>
            <person name="Qu C."/>
            <person name="Retzel E.F."/>
            <person name="Riddle C."/>
            <person name="Sallet E."/>
            <person name="Samain S."/>
            <person name="Samson N."/>
            <person name="Sanders I."/>
            <person name="Saurat O."/>
            <person name="Scarpelli C."/>
            <person name="Schiex T."/>
            <person name="Segurens B."/>
            <person name="Severin A.J."/>
            <person name="Sherrier D.J."/>
            <person name="Shi R."/>
            <person name="Sims S."/>
            <person name="Singer S.R."/>
            <person name="Sinharoy S."/>
            <person name="Sterck L."/>
            <person name="Viollet A."/>
            <person name="Wang B.B."/>
            <person name="Wang K."/>
            <person name="Wang M."/>
            <person name="Wang X."/>
            <person name="Warfsmann J."/>
            <person name="Weissenbach J."/>
            <person name="White D.D."/>
            <person name="White J.D."/>
            <person name="Wiley G.B."/>
            <person name="Wincker P."/>
            <person name="Xing Y."/>
            <person name="Yang L."/>
            <person name="Yao Z."/>
            <person name="Ying F."/>
            <person name="Zhai J."/>
            <person name="Zhou L."/>
            <person name="Zuber A."/>
            <person name="Denarie J."/>
            <person name="Dixon R.A."/>
            <person name="May G.D."/>
            <person name="Schwartz D.C."/>
            <person name="Rogers J."/>
            <person name="Quetier F."/>
            <person name="Town C.D."/>
            <person name="Roe B.A."/>
        </authorList>
    </citation>
    <scope>NUCLEOTIDE SEQUENCE [LARGE SCALE GENOMIC DNA]</scope>
    <source>
        <strain evidence="2">A17</strain>
        <strain evidence="3 4">cv. Jemalong A17</strain>
    </source>
</reference>
<dbReference type="PaxDb" id="3880-AET04306"/>
<accession>A0A072V9U2</accession>
<proteinExistence type="predicted"/>
<dbReference type="InterPro" id="IPR057670">
    <property type="entry name" value="SH3_retrovirus"/>
</dbReference>
<sequence length="140" mass="16261">MNKGVSNNVISSFKSKPKSSVVDVVLEQIKKKAEPKTFVGYSSSSKVYKIYLPKSNKVIVSRDVKFPELDSWNWEDCEKFEFQEENEDVDVEPVRGTRSLSDIYQRCNVAFMEPEGYDKARYEFLTQMLGVFSFRVKEEC</sequence>
<evidence type="ECO:0000313" key="3">
    <source>
        <dbReference type="EnsemblPlants" id="KEH34940"/>
    </source>
</evidence>
<dbReference type="EMBL" id="CM001219">
    <property type="protein sequence ID" value="KEH34940.1"/>
    <property type="molecule type" value="Genomic_DNA"/>
</dbReference>
<gene>
    <name evidence="2" type="ordered locus">MTR_3g074580</name>
</gene>
<reference evidence="2 4" key="2">
    <citation type="journal article" date="2014" name="BMC Genomics">
        <title>An improved genome release (version Mt4.0) for the model legume Medicago truncatula.</title>
        <authorList>
            <person name="Tang H."/>
            <person name="Krishnakumar V."/>
            <person name="Bidwell S."/>
            <person name="Rosen B."/>
            <person name="Chan A."/>
            <person name="Zhou S."/>
            <person name="Gentzbittel L."/>
            <person name="Childs K.L."/>
            <person name="Yandell M."/>
            <person name="Gundlach H."/>
            <person name="Mayer K.F."/>
            <person name="Schwartz D.C."/>
            <person name="Town C.D."/>
        </authorList>
    </citation>
    <scope>GENOME REANNOTATION</scope>
    <source>
        <strain evidence="2">A17</strain>
        <strain evidence="3 4">cv. Jemalong A17</strain>
    </source>
</reference>
<protein>
    <recommendedName>
        <fullName evidence="1">Retroviral polymerase SH3-like domain-containing protein</fullName>
    </recommendedName>
</protein>
<evidence type="ECO:0000313" key="2">
    <source>
        <dbReference type="EMBL" id="KEH34940.1"/>
    </source>
</evidence>
<dbReference type="EnsemblPlants" id="KEH34940">
    <property type="protein sequence ID" value="KEH34940"/>
    <property type="gene ID" value="MTR_3g074580"/>
</dbReference>
<dbReference type="Proteomes" id="UP000002051">
    <property type="component" value="Chromosome 3"/>
</dbReference>
<dbReference type="AlphaFoldDB" id="A0A072V9U2"/>
<feature type="domain" description="Retroviral polymerase SH3-like" evidence="1">
    <location>
        <begin position="30"/>
        <end position="76"/>
    </location>
</feature>
<reference evidence="3" key="3">
    <citation type="submission" date="2015-04" db="UniProtKB">
        <authorList>
            <consortium name="EnsemblPlants"/>
        </authorList>
    </citation>
    <scope>IDENTIFICATION</scope>
    <source>
        <strain evidence="3">cv. Jemalong A17</strain>
    </source>
</reference>
<name>A0A072V9U2_MEDTR</name>
<evidence type="ECO:0000313" key="4">
    <source>
        <dbReference type="Proteomes" id="UP000002051"/>
    </source>
</evidence>
<dbReference type="HOGENOM" id="CLU_1838092_0_0_1"/>
<keyword evidence="4" id="KW-1185">Reference proteome</keyword>
<evidence type="ECO:0000259" key="1">
    <source>
        <dbReference type="Pfam" id="PF25597"/>
    </source>
</evidence>
<dbReference type="Pfam" id="PF25597">
    <property type="entry name" value="SH3_retrovirus"/>
    <property type="match status" value="1"/>
</dbReference>